<gene>
    <name evidence="2" type="ORF">COCHEDRAFT_1156764</name>
</gene>
<dbReference type="OMA" id="YSHAINQ"/>
<accession>M2U7J1</accession>
<dbReference type="AlphaFoldDB" id="M2U7J1"/>
<dbReference type="eggNOG" id="ENOG502SRZH">
    <property type="taxonomic scope" value="Eukaryota"/>
</dbReference>
<name>M2U7J1_COCH5</name>
<dbReference type="Proteomes" id="UP000016936">
    <property type="component" value="Unassembled WGS sequence"/>
</dbReference>
<evidence type="ECO:0000313" key="2">
    <source>
        <dbReference type="EMBL" id="EMD89726.1"/>
    </source>
</evidence>
<reference evidence="3" key="2">
    <citation type="journal article" date="2013" name="PLoS Genet.">
        <title>Comparative genome structure, secondary metabolite, and effector coding capacity across Cochliobolus pathogens.</title>
        <authorList>
            <person name="Condon B.J."/>
            <person name="Leng Y."/>
            <person name="Wu D."/>
            <person name="Bushley K.E."/>
            <person name="Ohm R.A."/>
            <person name="Otillar R."/>
            <person name="Martin J."/>
            <person name="Schackwitz W."/>
            <person name="Grimwood J."/>
            <person name="MohdZainudin N."/>
            <person name="Xue C."/>
            <person name="Wang R."/>
            <person name="Manning V.A."/>
            <person name="Dhillon B."/>
            <person name="Tu Z.J."/>
            <person name="Steffenson B.J."/>
            <person name="Salamov A."/>
            <person name="Sun H."/>
            <person name="Lowry S."/>
            <person name="LaButti K."/>
            <person name="Han J."/>
            <person name="Copeland A."/>
            <person name="Lindquist E."/>
            <person name="Barry K."/>
            <person name="Schmutz J."/>
            <person name="Baker S.E."/>
            <person name="Ciuffetti L.M."/>
            <person name="Grigoriev I.V."/>
            <person name="Zhong S."/>
            <person name="Turgeon B.G."/>
        </authorList>
    </citation>
    <scope>NUCLEOTIDE SEQUENCE [LARGE SCALE GENOMIC DNA]</scope>
    <source>
        <strain evidence="3">C5 / ATCC 48332 / race O</strain>
    </source>
</reference>
<keyword evidence="3" id="KW-1185">Reference proteome</keyword>
<dbReference type="EMBL" id="KB445578">
    <property type="protein sequence ID" value="EMD89726.1"/>
    <property type="molecule type" value="Genomic_DNA"/>
</dbReference>
<feature type="region of interest" description="Disordered" evidence="1">
    <location>
        <begin position="1"/>
        <end position="38"/>
    </location>
</feature>
<organism evidence="2 3">
    <name type="scientific">Cochliobolus heterostrophus (strain C5 / ATCC 48332 / race O)</name>
    <name type="common">Southern corn leaf blight fungus</name>
    <name type="synonym">Bipolaris maydis</name>
    <dbReference type="NCBI Taxonomy" id="701091"/>
    <lineage>
        <taxon>Eukaryota</taxon>
        <taxon>Fungi</taxon>
        <taxon>Dikarya</taxon>
        <taxon>Ascomycota</taxon>
        <taxon>Pezizomycotina</taxon>
        <taxon>Dothideomycetes</taxon>
        <taxon>Pleosporomycetidae</taxon>
        <taxon>Pleosporales</taxon>
        <taxon>Pleosporineae</taxon>
        <taxon>Pleosporaceae</taxon>
        <taxon>Bipolaris</taxon>
    </lineage>
</organism>
<feature type="region of interest" description="Disordered" evidence="1">
    <location>
        <begin position="122"/>
        <end position="147"/>
    </location>
</feature>
<proteinExistence type="predicted"/>
<protein>
    <recommendedName>
        <fullName evidence="4">Myb-like domain-containing protein</fullName>
    </recommendedName>
</protein>
<sequence>MTQSMLPWPLQPASADDVKPSSTAPVGSSPGMAYSSDRSWSGAAGVSTSFDCHQVIQQVEPYILRQSDSQFGQNSDLMYNHLAAQDAIPKGCGYAVPATRALAHLDGLPQGANPILPTGAMRTSISPKSSTSDEFDNSYSPESIPDQASPSCNWGTIPMYSPNTVVPSLKPETYYADAGLSGMPQMNGSLGLSLAPSTGHTGRGQTIQIPRKSLVSAPEHCYSHAINQDTSPWCNPKYFSSTDNIWGTQSHSPLGTESHAALTQDRIQPRFQVPRRAGTQAQRERNDRMLVEGKKRGETYKEIKKKLVGENPAESTLRGRYRSLTKDRRDRVRKPVWKTFDTELLNETVRQELKRIESNLQNPSALSMEQKLMKVSWKKVADYIEENGGSYHFGNSTCKRKWLELNSTCE</sequence>
<reference evidence="2 3" key="1">
    <citation type="journal article" date="2012" name="PLoS Pathog.">
        <title>Diverse lifestyles and strategies of plant pathogenesis encoded in the genomes of eighteen Dothideomycetes fungi.</title>
        <authorList>
            <person name="Ohm R.A."/>
            <person name="Feau N."/>
            <person name="Henrissat B."/>
            <person name="Schoch C.L."/>
            <person name="Horwitz B.A."/>
            <person name="Barry K.W."/>
            <person name="Condon B.J."/>
            <person name="Copeland A.C."/>
            <person name="Dhillon B."/>
            <person name="Glaser F."/>
            <person name="Hesse C.N."/>
            <person name="Kosti I."/>
            <person name="LaButti K."/>
            <person name="Lindquist E.A."/>
            <person name="Lucas S."/>
            <person name="Salamov A.A."/>
            <person name="Bradshaw R.E."/>
            <person name="Ciuffetti L."/>
            <person name="Hamelin R.C."/>
            <person name="Kema G.H.J."/>
            <person name="Lawrence C."/>
            <person name="Scott J.A."/>
            <person name="Spatafora J.W."/>
            <person name="Turgeon B.G."/>
            <person name="de Wit P.J.G.M."/>
            <person name="Zhong S."/>
            <person name="Goodwin S.B."/>
            <person name="Grigoriev I.V."/>
        </authorList>
    </citation>
    <scope>NUCLEOTIDE SEQUENCE [LARGE SCALE GENOMIC DNA]</scope>
    <source>
        <strain evidence="3">C5 / ATCC 48332 / race O</strain>
    </source>
</reference>
<dbReference type="HOGENOM" id="CLU_677899_0_0_1"/>
<evidence type="ECO:0008006" key="4">
    <source>
        <dbReference type="Google" id="ProtNLM"/>
    </source>
</evidence>
<evidence type="ECO:0000313" key="3">
    <source>
        <dbReference type="Proteomes" id="UP000016936"/>
    </source>
</evidence>
<dbReference type="STRING" id="701091.M2U7J1"/>
<dbReference type="OrthoDB" id="3439209at2759"/>
<evidence type="ECO:0000256" key="1">
    <source>
        <dbReference type="SAM" id="MobiDB-lite"/>
    </source>
</evidence>